<dbReference type="SUPFAM" id="SSF56112">
    <property type="entry name" value="Protein kinase-like (PK-like)"/>
    <property type="match status" value="1"/>
</dbReference>
<dbReference type="InterPro" id="IPR051678">
    <property type="entry name" value="AGP_Transferase"/>
</dbReference>
<dbReference type="EMBL" id="AEJB01000516">
    <property type="protein sequence ID" value="ELP63409.1"/>
    <property type="molecule type" value="Genomic_DNA"/>
</dbReference>
<dbReference type="Gene3D" id="3.90.1200.10">
    <property type="match status" value="1"/>
</dbReference>
<evidence type="ECO:0000313" key="2">
    <source>
        <dbReference type="EMBL" id="ELP63409.1"/>
    </source>
</evidence>
<name>L7EX01_STRT8</name>
<comment type="caution">
    <text evidence="2">The sequence shown here is derived from an EMBL/GenBank/DDBJ whole genome shotgun (WGS) entry which is preliminary data.</text>
</comment>
<dbReference type="InterPro" id="IPR002575">
    <property type="entry name" value="Aminoglycoside_PTrfase"/>
</dbReference>
<dbReference type="CDD" id="cd05155">
    <property type="entry name" value="APH_ChoK_like_1"/>
    <property type="match status" value="1"/>
</dbReference>
<organism evidence="2 3">
    <name type="scientific">Streptomyces turgidiscabies (strain Car8)</name>
    <dbReference type="NCBI Taxonomy" id="698760"/>
    <lineage>
        <taxon>Bacteria</taxon>
        <taxon>Bacillati</taxon>
        <taxon>Actinomycetota</taxon>
        <taxon>Actinomycetes</taxon>
        <taxon>Kitasatosporales</taxon>
        <taxon>Streptomycetaceae</taxon>
        <taxon>Streptomyces</taxon>
    </lineage>
</organism>
<dbReference type="GO" id="GO:0016740">
    <property type="term" value="F:transferase activity"/>
    <property type="evidence" value="ECO:0007669"/>
    <property type="project" value="UniProtKB-KW"/>
</dbReference>
<dbReference type="Pfam" id="PF01636">
    <property type="entry name" value="APH"/>
    <property type="match status" value="1"/>
</dbReference>
<dbReference type="Proteomes" id="UP000010931">
    <property type="component" value="Unassembled WGS sequence"/>
</dbReference>
<dbReference type="STRING" id="85558.T45_03644"/>
<sequence>MDHGPVGGWDGPMCAMRMHSDEVAIDASLVRRLIARRFPEWAGLPVERLESAGTENAMFRLGCDLVVRLPRHPGAVSSIEHEQRWLSLLGPRLPVAVPEPLGRGGADEEFPWPWSVYGWLDGRNPAVDALRSPETLARELAGFVRALRRVDAGDGPAHARAVPLSARDTDTRAALARLTGTADRVDTEAVTALWEEALRAPEHAGPPVWAHADLSPGNVLVTEGRLSAVIDFGCTGIGDPAVDLIVAWNLLPAGVRDTFREAVGADDAEWARGRGWALSISLIQLPYYRVTNPVLAANSRHVIREILAE</sequence>
<protein>
    <submittedName>
        <fullName evidence="2">Phosphotransferase enzyme family protein</fullName>
    </submittedName>
</protein>
<evidence type="ECO:0000313" key="3">
    <source>
        <dbReference type="Proteomes" id="UP000010931"/>
    </source>
</evidence>
<reference evidence="2 3" key="1">
    <citation type="journal article" date="2011" name="Plasmid">
        <title>Streptomyces turgidiscabies Car8 contains a modular pathogenicity island that shares virulence genes with other actinobacterial plant pathogens.</title>
        <authorList>
            <person name="Huguet-Tapia J.C."/>
            <person name="Badger J.H."/>
            <person name="Loria R."/>
            <person name="Pettis G.S."/>
        </authorList>
    </citation>
    <scope>NUCLEOTIDE SEQUENCE [LARGE SCALE GENOMIC DNA]</scope>
    <source>
        <strain evidence="2 3">Car8</strain>
    </source>
</reference>
<evidence type="ECO:0000259" key="1">
    <source>
        <dbReference type="Pfam" id="PF01636"/>
    </source>
</evidence>
<dbReference type="PATRIC" id="fig|698760.3.peg.7692"/>
<dbReference type="PANTHER" id="PTHR21310">
    <property type="entry name" value="AMINOGLYCOSIDE PHOSPHOTRANSFERASE-RELATED-RELATED"/>
    <property type="match status" value="1"/>
</dbReference>
<keyword evidence="3" id="KW-1185">Reference proteome</keyword>
<accession>L7EX01</accession>
<dbReference type="AlphaFoldDB" id="L7EX01"/>
<dbReference type="Gene3D" id="3.30.200.20">
    <property type="entry name" value="Phosphorylase Kinase, domain 1"/>
    <property type="match status" value="1"/>
</dbReference>
<dbReference type="PANTHER" id="PTHR21310:SF42">
    <property type="entry name" value="BIFUNCTIONAL AAC_APH"/>
    <property type="match status" value="1"/>
</dbReference>
<proteinExistence type="predicted"/>
<gene>
    <name evidence="2" type="ORF">STRTUCAR8_09690</name>
</gene>
<dbReference type="InterPro" id="IPR011009">
    <property type="entry name" value="Kinase-like_dom_sf"/>
</dbReference>
<feature type="domain" description="Aminoglycoside phosphotransferase" evidence="1">
    <location>
        <begin position="51"/>
        <end position="276"/>
    </location>
</feature>
<keyword evidence="2" id="KW-0808">Transferase</keyword>